<reference evidence="1 2" key="1">
    <citation type="journal article" date="2019" name="Syst. Appl. Microbiol.">
        <title>Characterization of Bifidobacterium species in feaces of the Egyptian fruit bat: Description of B. vespertilionis sp. nov. and B. rousetti sp. nov.</title>
        <authorList>
            <person name="Modesto M."/>
            <person name="Satti M."/>
            <person name="Watanabe K."/>
            <person name="Puglisi E."/>
            <person name="Morelli L."/>
            <person name="Huang C.-H."/>
            <person name="Liou J.-S."/>
            <person name="Miyashita M."/>
            <person name="Tamura T."/>
            <person name="Saito S."/>
            <person name="Mori K."/>
            <person name="Huang L."/>
            <person name="Sciavilla P."/>
            <person name="Sandri C."/>
            <person name="Spiezio C."/>
            <person name="Vitali F."/>
            <person name="Cavalieri D."/>
            <person name="Perpetuini G."/>
            <person name="Tofalo R."/>
            <person name="Bonetti A."/>
            <person name="Arita M."/>
            <person name="Mattarelli P."/>
        </authorList>
    </citation>
    <scope>NUCLEOTIDE SEQUENCE [LARGE SCALE GENOMIC DNA]</scope>
    <source>
        <strain evidence="1 2">RST17</strain>
    </source>
</reference>
<evidence type="ECO:0000313" key="2">
    <source>
        <dbReference type="Proteomes" id="UP000410049"/>
    </source>
</evidence>
<accession>A0A5M9ZGL9</accession>
<protein>
    <submittedName>
        <fullName evidence="1">Uncharacterized protein</fullName>
    </submittedName>
</protein>
<dbReference type="AlphaFoldDB" id="A0A5M9ZGL9"/>
<dbReference type="EMBL" id="RZUH01000014">
    <property type="protein sequence ID" value="KAA8825681.1"/>
    <property type="molecule type" value="Genomic_DNA"/>
</dbReference>
<dbReference type="Proteomes" id="UP000410049">
    <property type="component" value="Unassembled WGS sequence"/>
</dbReference>
<comment type="caution">
    <text evidence="1">The sequence shown here is derived from an EMBL/GenBank/DDBJ whole genome shotgun (WGS) entry which is preliminary data.</text>
</comment>
<proteinExistence type="predicted"/>
<evidence type="ECO:0000313" key="1">
    <source>
        <dbReference type="EMBL" id="KAA8825681.1"/>
    </source>
</evidence>
<organism evidence="1 2">
    <name type="scientific">Bifidobacterium myosotis</name>
    <dbReference type="NCBI Taxonomy" id="1630166"/>
    <lineage>
        <taxon>Bacteria</taxon>
        <taxon>Bacillati</taxon>
        <taxon>Actinomycetota</taxon>
        <taxon>Actinomycetes</taxon>
        <taxon>Bifidobacteriales</taxon>
        <taxon>Bifidobacteriaceae</taxon>
        <taxon>Bifidobacterium</taxon>
    </lineage>
</organism>
<gene>
    <name evidence="1" type="ORF">EMO91_12035</name>
</gene>
<dbReference type="RefSeq" id="WP_150380144.1">
    <property type="nucleotide sequence ID" value="NZ_RZUH01000014.1"/>
</dbReference>
<sequence>MEGVIPESGRFSCRIAGLDCVVESHGLLSTQLGRFEPFIIPDWMVTDRSPVRSAVSERIMRRLSHRHPRWGLPRLALESICHMMLDGFARRKVIAVSGVCIEYENCAYLFSSSSGSAASNVPVDPFNAAKRYALLWRRYLGDGVRLVGSGWIALSEVHDGRDVYIAASGTPWWIGSDWRSEAVTYPLGGWCFAGSADTAHPGGGVPVERADASTMVTQAMRCIYIPDDSRDAAIALGVLDRVLLLASLYRMHAMAEDSDGSDESDGHGGSVDESHLAASFELLTGRSYEDARVEFPWPILSAERTWASHDAGSAGVVGPQ</sequence>
<name>A0A5M9ZGL9_9BIFI</name>